<dbReference type="AlphaFoldDB" id="A0A4C1TK67"/>
<feature type="region of interest" description="Disordered" evidence="1">
    <location>
        <begin position="61"/>
        <end position="98"/>
    </location>
</feature>
<organism evidence="2 3">
    <name type="scientific">Eumeta variegata</name>
    <name type="common">Bagworm moth</name>
    <name type="synonym">Eumeta japonica</name>
    <dbReference type="NCBI Taxonomy" id="151549"/>
    <lineage>
        <taxon>Eukaryota</taxon>
        <taxon>Metazoa</taxon>
        <taxon>Ecdysozoa</taxon>
        <taxon>Arthropoda</taxon>
        <taxon>Hexapoda</taxon>
        <taxon>Insecta</taxon>
        <taxon>Pterygota</taxon>
        <taxon>Neoptera</taxon>
        <taxon>Endopterygota</taxon>
        <taxon>Lepidoptera</taxon>
        <taxon>Glossata</taxon>
        <taxon>Ditrysia</taxon>
        <taxon>Tineoidea</taxon>
        <taxon>Psychidae</taxon>
        <taxon>Oiketicinae</taxon>
        <taxon>Eumeta</taxon>
    </lineage>
</organism>
<sequence length="98" mass="10962">MPTDNHLIKSIKRNYTVIEFRHARVAYNDAHAASAPESVRVRTYLHLTTAPLFSNVTRWLGAGGARHSNPDHQRGAGHSPDNVSRDQGVIKQTTAHRR</sequence>
<accession>A0A4C1TK67</accession>
<name>A0A4C1TK67_EUMVA</name>
<dbReference type="EMBL" id="BGZK01000059">
    <property type="protein sequence ID" value="GBP13768.1"/>
    <property type="molecule type" value="Genomic_DNA"/>
</dbReference>
<evidence type="ECO:0000313" key="2">
    <source>
        <dbReference type="EMBL" id="GBP13768.1"/>
    </source>
</evidence>
<proteinExistence type="predicted"/>
<keyword evidence="3" id="KW-1185">Reference proteome</keyword>
<reference evidence="2 3" key="1">
    <citation type="journal article" date="2019" name="Commun. Biol.">
        <title>The bagworm genome reveals a unique fibroin gene that provides high tensile strength.</title>
        <authorList>
            <person name="Kono N."/>
            <person name="Nakamura H."/>
            <person name="Ohtoshi R."/>
            <person name="Tomita M."/>
            <person name="Numata K."/>
            <person name="Arakawa K."/>
        </authorList>
    </citation>
    <scope>NUCLEOTIDE SEQUENCE [LARGE SCALE GENOMIC DNA]</scope>
</reference>
<gene>
    <name evidence="2" type="ORF">EVAR_7997_1</name>
</gene>
<dbReference type="Proteomes" id="UP000299102">
    <property type="component" value="Unassembled WGS sequence"/>
</dbReference>
<evidence type="ECO:0000313" key="3">
    <source>
        <dbReference type="Proteomes" id="UP000299102"/>
    </source>
</evidence>
<protein>
    <submittedName>
        <fullName evidence="2">Uncharacterized protein</fullName>
    </submittedName>
</protein>
<evidence type="ECO:0000256" key="1">
    <source>
        <dbReference type="SAM" id="MobiDB-lite"/>
    </source>
</evidence>
<comment type="caution">
    <text evidence="2">The sequence shown here is derived from an EMBL/GenBank/DDBJ whole genome shotgun (WGS) entry which is preliminary data.</text>
</comment>